<dbReference type="AlphaFoldDB" id="A0A090KQX0"/>
<keyword evidence="1" id="KW-0175">Coiled coil</keyword>
<dbReference type="SUPFAM" id="SSF49879">
    <property type="entry name" value="SMAD/FHA domain"/>
    <property type="match status" value="1"/>
</dbReference>
<reference evidence="6" key="3">
    <citation type="submission" date="2020-12" db="UniProtKB">
        <authorList>
            <consortium name="WormBaseParasite"/>
        </authorList>
    </citation>
    <scope>IDENTIFICATION</scope>
</reference>
<organism evidence="4">
    <name type="scientific">Strongyloides ratti</name>
    <name type="common">Parasitic roundworm</name>
    <dbReference type="NCBI Taxonomy" id="34506"/>
    <lineage>
        <taxon>Eukaryota</taxon>
        <taxon>Metazoa</taxon>
        <taxon>Ecdysozoa</taxon>
        <taxon>Nematoda</taxon>
        <taxon>Chromadorea</taxon>
        <taxon>Rhabditida</taxon>
        <taxon>Tylenchina</taxon>
        <taxon>Panagrolaimomorpha</taxon>
        <taxon>Strongyloidoidea</taxon>
        <taxon>Strongyloididae</taxon>
        <taxon>Strongyloides</taxon>
    </lineage>
</organism>
<dbReference type="Gene3D" id="2.60.200.20">
    <property type="match status" value="1"/>
</dbReference>
<name>A0A090KQX0_STRRB</name>
<evidence type="ECO:0000313" key="7">
    <source>
        <dbReference type="WormBase" id="SRAE_X000150400"/>
    </source>
</evidence>
<gene>
    <name evidence="4 6 7" type="ORF">SRAE_X000150400</name>
</gene>
<dbReference type="Proteomes" id="UP000035682">
    <property type="component" value="Unplaced"/>
</dbReference>
<proteinExistence type="predicted"/>
<dbReference type="WormBase" id="SRAE_X000150400">
    <property type="protein sequence ID" value="SRP07822"/>
    <property type="gene ID" value="WBGene00267076"/>
</dbReference>
<dbReference type="InterPro" id="IPR008984">
    <property type="entry name" value="SMAD_FHA_dom_sf"/>
</dbReference>
<dbReference type="PANTHER" id="PTHR15715">
    <property type="entry name" value="CENTROSOMAL PROTEIN OF 170 KDA"/>
    <property type="match status" value="1"/>
</dbReference>
<dbReference type="PROSITE" id="PS50006">
    <property type="entry name" value="FHA_DOMAIN"/>
    <property type="match status" value="1"/>
</dbReference>
<dbReference type="Pfam" id="PF00498">
    <property type="entry name" value="FHA"/>
    <property type="match status" value="1"/>
</dbReference>
<dbReference type="InterPro" id="IPR000253">
    <property type="entry name" value="FHA_dom"/>
</dbReference>
<dbReference type="RefSeq" id="XP_024498970.1">
    <property type="nucleotide sequence ID" value="XM_024649719.1"/>
</dbReference>
<evidence type="ECO:0000256" key="2">
    <source>
        <dbReference type="SAM" id="Phobius"/>
    </source>
</evidence>
<dbReference type="GeneID" id="36384570"/>
<feature type="domain" description="FHA" evidence="3">
    <location>
        <begin position="36"/>
        <end position="91"/>
    </location>
</feature>
<keyword evidence="5" id="KW-1185">Reference proteome</keyword>
<keyword evidence="2" id="KW-0472">Membrane</keyword>
<reference evidence="4" key="1">
    <citation type="submission" date="2014-09" db="EMBL/GenBank/DDBJ databases">
        <authorList>
            <person name="Aslett A.Martin."/>
        </authorList>
    </citation>
    <scope>NUCLEOTIDE SEQUENCE</scope>
    <source>
        <strain evidence="4">ED321 Heterogonic</strain>
    </source>
</reference>
<accession>A0A090KQX0</accession>
<evidence type="ECO:0000256" key="1">
    <source>
        <dbReference type="SAM" id="Coils"/>
    </source>
</evidence>
<protein>
    <submittedName>
        <fullName evidence="4 6">Sarcolemmal membrane-associated protein</fullName>
    </submittedName>
</protein>
<dbReference type="PANTHER" id="PTHR15715:SF37">
    <property type="entry name" value="LD47843P"/>
    <property type="match status" value="1"/>
</dbReference>
<dbReference type="InterPro" id="IPR051176">
    <property type="entry name" value="Cent_Immune-Sig_Mod"/>
</dbReference>
<dbReference type="CDD" id="cd21911">
    <property type="entry name" value="CC1_SLMAP"/>
    <property type="match status" value="1"/>
</dbReference>
<feature type="coiled-coil region" evidence="1">
    <location>
        <begin position="221"/>
        <end position="283"/>
    </location>
</feature>
<feature type="transmembrane region" description="Helical" evidence="2">
    <location>
        <begin position="506"/>
        <end position="527"/>
    </location>
</feature>
<keyword evidence="2" id="KW-1133">Transmembrane helix</keyword>
<keyword evidence="2" id="KW-0812">Transmembrane</keyword>
<sequence>MDSEDITYIILTPCIESYPFEEKCIPLFLSDGILPINVGRNIGNIKSTRENAIFHCKVLSRNHASIWMEDNKCYIYDTNSSNGTYVNGIQLLNKNKKRQKKQLFTGDILQFGVEIIDYENKVISPCIIAYVKFANKFGKEIEVNKNCEVKAIDDKITLCEDKISSFSKAKKDSQQIFELQEFIKEIVFRESILTQKLEALEEALLVTSKSAESSWTASVNEKNLLSRIQRLECKMVSYENKYPSDPHQKFQINNNKENIEITLNEIMKNQKEFENKINKELGEFNEKLSNLSNIVTKINDKLCQQELKINENEESCKLNNYKIEETNTRLTSHLTLFEIYKKTTDYKFTEISNNNLNNLKNNYKNHLNGNKICFNFDETESQCESVNSIIPCNFQKQNNDDRSQYENKTQQYQEKVVNEISEFSDESSCSLSPYFTYKYLKKPKQKNLVHRFSSISEISSFTSFRKRYKKRQKKGRKKKFKIRKINKKPKYYENTKLNKSTLNYDFSFDILIITLLPLVAIFTAILMKLS</sequence>
<evidence type="ECO:0000313" key="5">
    <source>
        <dbReference type="Proteomes" id="UP000035682"/>
    </source>
</evidence>
<dbReference type="SMART" id="SM00240">
    <property type="entry name" value="FHA"/>
    <property type="match status" value="1"/>
</dbReference>
<dbReference type="WBParaSite" id="SRAE_X000150400.1">
    <property type="protein sequence ID" value="SRAE_X000150400.1"/>
    <property type="gene ID" value="WBGene00267076"/>
</dbReference>
<evidence type="ECO:0000313" key="4">
    <source>
        <dbReference type="EMBL" id="CEF59759.1"/>
    </source>
</evidence>
<dbReference type="EMBL" id="LN609396">
    <property type="protein sequence ID" value="CEF59759.1"/>
    <property type="molecule type" value="Genomic_DNA"/>
</dbReference>
<evidence type="ECO:0000313" key="6">
    <source>
        <dbReference type="WBParaSite" id="SRAE_X000150400.1"/>
    </source>
</evidence>
<evidence type="ECO:0000259" key="3">
    <source>
        <dbReference type="PROSITE" id="PS50006"/>
    </source>
</evidence>
<dbReference type="OrthoDB" id="687730at2759"/>
<reference evidence="5" key="2">
    <citation type="submission" date="2014-09" db="EMBL/GenBank/DDBJ databases">
        <authorList>
            <person name="Martin A.A."/>
        </authorList>
    </citation>
    <scope>NUCLEOTIDE SEQUENCE</scope>
    <source>
        <strain evidence="5">ED321</strain>
    </source>
</reference>
<dbReference type="CTD" id="36384570"/>